<feature type="non-terminal residue" evidence="1">
    <location>
        <position position="1"/>
    </location>
</feature>
<keyword evidence="2" id="KW-1185">Reference proteome</keyword>
<reference evidence="1" key="1">
    <citation type="submission" date="2023-10" db="EMBL/GenBank/DDBJ databases">
        <title>Genome assembly of Pristionchus species.</title>
        <authorList>
            <person name="Yoshida K."/>
            <person name="Sommer R.J."/>
        </authorList>
    </citation>
    <scope>NUCLEOTIDE SEQUENCE</scope>
    <source>
        <strain evidence="1">RS0144</strain>
    </source>
</reference>
<name>A0AAV5TTF8_9BILA</name>
<evidence type="ECO:0000313" key="1">
    <source>
        <dbReference type="EMBL" id="GMS97508.1"/>
    </source>
</evidence>
<accession>A0AAV5TTF8</accession>
<proteinExistence type="predicted"/>
<protein>
    <submittedName>
        <fullName evidence="1">Uncharacterized protein</fullName>
    </submittedName>
</protein>
<dbReference type="AlphaFoldDB" id="A0AAV5TTF8"/>
<organism evidence="1 2">
    <name type="scientific">Pristionchus entomophagus</name>
    <dbReference type="NCBI Taxonomy" id="358040"/>
    <lineage>
        <taxon>Eukaryota</taxon>
        <taxon>Metazoa</taxon>
        <taxon>Ecdysozoa</taxon>
        <taxon>Nematoda</taxon>
        <taxon>Chromadorea</taxon>
        <taxon>Rhabditida</taxon>
        <taxon>Rhabditina</taxon>
        <taxon>Diplogasteromorpha</taxon>
        <taxon>Diplogasteroidea</taxon>
        <taxon>Neodiplogasteridae</taxon>
        <taxon>Pristionchus</taxon>
    </lineage>
</organism>
<comment type="caution">
    <text evidence="1">The sequence shown here is derived from an EMBL/GenBank/DDBJ whole genome shotgun (WGS) entry which is preliminary data.</text>
</comment>
<dbReference type="EMBL" id="BTSX01000004">
    <property type="protein sequence ID" value="GMS97508.1"/>
    <property type="molecule type" value="Genomic_DNA"/>
</dbReference>
<gene>
    <name evidence="1" type="ORF">PENTCL1PPCAC_19683</name>
</gene>
<dbReference type="Proteomes" id="UP001432027">
    <property type="component" value="Unassembled WGS sequence"/>
</dbReference>
<sequence>PSRSVCEERTEDRCTSCCDRDCHGMNESLLHKNRSDRFHSITMKICGDRDDEHTCLRSWEMSKYFF</sequence>
<evidence type="ECO:0000313" key="2">
    <source>
        <dbReference type="Proteomes" id="UP001432027"/>
    </source>
</evidence>